<protein>
    <recommendedName>
        <fullName evidence="4">MetS family NSS transporter small subunit</fullName>
    </recommendedName>
</protein>
<comment type="caution">
    <text evidence="2">The sequence shown here is derived from an EMBL/GenBank/DDBJ whole genome shotgun (WGS) entry which is preliminary data.</text>
</comment>
<organism evidence="2 3">
    <name type="scientific">Turicibacter sanguinis PC909</name>
    <dbReference type="NCBI Taxonomy" id="702450"/>
    <lineage>
        <taxon>Bacteria</taxon>
        <taxon>Bacillati</taxon>
        <taxon>Bacillota</taxon>
        <taxon>Erysipelotrichia</taxon>
        <taxon>Erysipelotrichales</taxon>
        <taxon>Turicibacteraceae</taxon>
        <taxon>Turicibacter</taxon>
    </lineage>
</organism>
<keyword evidence="3" id="KW-1185">Reference proteome</keyword>
<dbReference type="Proteomes" id="UP000002938">
    <property type="component" value="Unassembled WGS sequence"/>
</dbReference>
<keyword evidence="1" id="KW-0812">Transmembrane</keyword>
<keyword evidence="1" id="KW-1133">Transmembrane helix</keyword>
<sequence>MEYQQLIMTLVQVLIWGGLIGLSIFGVLYKKGQATDEEEVEQYPKKTTSLR</sequence>
<reference evidence="2 3" key="1">
    <citation type="journal article" date="2011" name="J. Bacteriol.">
        <title>Draft Genome Sequence of Turicibacter sanguinis PC909, Isolated from Human Feces.</title>
        <authorList>
            <person name="Cuiv P.O."/>
            <person name="Klaassens E.S."/>
            <person name="Durkin A.S."/>
            <person name="Harkins D.M."/>
            <person name="Foster L."/>
            <person name="McCorrison J."/>
            <person name="Torralba M."/>
            <person name="Nelson K.E."/>
            <person name="Morrison M."/>
        </authorList>
    </citation>
    <scope>NUCLEOTIDE SEQUENCE [LARGE SCALE GENOMIC DNA]</scope>
    <source>
        <strain evidence="2 3">PC909</strain>
    </source>
</reference>
<gene>
    <name evidence="2" type="ORF">CUW_0669</name>
</gene>
<proteinExistence type="predicted"/>
<name>A0ABN0A4Z0_9FIRM</name>
<feature type="transmembrane region" description="Helical" evidence="1">
    <location>
        <begin position="6"/>
        <end position="29"/>
    </location>
</feature>
<dbReference type="EMBL" id="ADMN01000016">
    <property type="protein sequence ID" value="EFF64847.1"/>
    <property type="molecule type" value="Genomic_DNA"/>
</dbReference>
<dbReference type="RefSeq" id="WP_006783562.1">
    <property type="nucleotide sequence ID" value="NZ_ADMN01000016.1"/>
</dbReference>
<keyword evidence="1" id="KW-0472">Membrane</keyword>
<evidence type="ECO:0000256" key="1">
    <source>
        <dbReference type="SAM" id="Phobius"/>
    </source>
</evidence>
<evidence type="ECO:0000313" key="2">
    <source>
        <dbReference type="EMBL" id="EFF64847.1"/>
    </source>
</evidence>
<evidence type="ECO:0000313" key="3">
    <source>
        <dbReference type="Proteomes" id="UP000002938"/>
    </source>
</evidence>
<evidence type="ECO:0008006" key="4">
    <source>
        <dbReference type="Google" id="ProtNLM"/>
    </source>
</evidence>
<accession>A0ABN0A4Z0</accession>